<dbReference type="RefSeq" id="WP_284056972.1">
    <property type="nucleotide sequence ID" value="NZ_JAMSLR010000004.1"/>
</dbReference>
<evidence type="ECO:0000256" key="1">
    <source>
        <dbReference type="PROSITE-ProRule" id="PRU00285"/>
    </source>
</evidence>
<dbReference type="InterPro" id="IPR031107">
    <property type="entry name" value="Small_HSP"/>
</dbReference>
<organism evidence="4 5">
    <name type="scientific">Thermalbibacter longus</name>
    <dbReference type="NCBI Taxonomy" id="2951981"/>
    <lineage>
        <taxon>Bacteria</taxon>
        <taxon>Pseudomonadati</taxon>
        <taxon>Thermomicrobiota</taxon>
        <taxon>Thermomicrobia</taxon>
        <taxon>Thermomicrobiales</taxon>
        <taxon>Thermomicrobiaceae</taxon>
        <taxon>Thermalbibacter</taxon>
    </lineage>
</organism>
<dbReference type="InterPro" id="IPR008978">
    <property type="entry name" value="HSP20-like_chaperone"/>
</dbReference>
<name>A0AA42BA31_9BACT</name>
<evidence type="ECO:0000313" key="5">
    <source>
        <dbReference type="Proteomes" id="UP001165306"/>
    </source>
</evidence>
<comment type="caution">
    <text evidence="4">The sequence shown here is derived from an EMBL/GenBank/DDBJ whole genome shotgun (WGS) entry which is preliminary data.</text>
</comment>
<dbReference type="EMBL" id="JAMSLR010000004">
    <property type="protein sequence ID" value="MCM8749192.1"/>
    <property type="molecule type" value="Genomic_DNA"/>
</dbReference>
<dbReference type="PANTHER" id="PTHR11527">
    <property type="entry name" value="HEAT-SHOCK PROTEIN 20 FAMILY MEMBER"/>
    <property type="match status" value="1"/>
</dbReference>
<accession>A0AA42BA31</accession>
<dbReference type="Proteomes" id="UP001165306">
    <property type="component" value="Unassembled WGS sequence"/>
</dbReference>
<protein>
    <submittedName>
        <fullName evidence="4">Hsp20/alpha crystallin family protein</fullName>
    </submittedName>
</protein>
<dbReference type="Gene3D" id="2.60.40.790">
    <property type="match status" value="1"/>
</dbReference>
<dbReference type="SUPFAM" id="SSF49764">
    <property type="entry name" value="HSP20-like chaperones"/>
    <property type="match status" value="1"/>
</dbReference>
<keyword evidence="5" id="KW-1185">Reference proteome</keyword>
<evidence type="ECO:0000313" key="4">
    <source>
        <dbReference type="EMBL" id="MCM8749192.1"/>
    </source>
</evidence>
<dbReference type="AlphaFoldDB" id="A0AA42BA31"/>
<proteinExistence type="inferred from homology"/>
<evidence type="ECO:0000256" key="2">
    <source>
        <dbReference type="RuleBase" id="RU003616"/>
    </source>
</evidence>
<dbReference type="PROSITE" id="PS01031">
    <property type="entry name" value="SHSP"/>
    <property type="match status" value="1"/>
</dbReference>
<dbReference type="Pfam" id="PF00011">
    <property type="entry name" value="HSP20"/>
    <property type="match status" value="1"/>
</dbReference>
<evidence type="ECO:0000259" key="3">
    <source>
        <dbReference type="PROSITE" id="PS01031"/>
    </source>
</evidence>
<feature type="domain" description="SHSP" evidence="3">
    <location>
        <begin position="18"/>
        <end position="133"/>
    </location>
</feature>
<dbReference type="CDD" id="cd06464">
    <property type="entry name" value="ACD_sHsps-like"/>
    <property type="match status" value="1"/>
</dbReference>
<gene>
    <name evidence="4" type="ORF">NET02_08550</name>
</gene>
<sequence>MAEVFQSWVIGFRPLLRSQAGVWRPPTEVFEDEHGLVVRVEVAGVRDEDLQVVVDDAVLRISGIRRPRDGEQRKTYHEMGIFYGPFMTEVLLPFAIELDAVEAVYEQGLLQVSLPRVRASRVVPLRTAELAPEEE</sequence>
<dbReference type="InterPro" id="IPR002068">
    <property type="entry name" value="A-crystallin/Hsp20_dom"/>
</dbReference>
<comment type="similarity">
    <text evidence="1 2">Belongs to the small heat shock protein (HSP20) family.</text>
</comment>
<reference evidence="4" key="1">
    <citation type="submission" date="2022-06" db="EMBL/GenBank/DDBJ databases">
        <title>CFH 74404 Thermomicrobiaceae sp.</title>
        <authorList>
            <person name="Ming H."/>
            <person name="Li W.-J."/>
            <person name="Zhao Z."/>
        </authorList>
    </citation>
    <scope>NUCLEOTIDE SEQUENCE</scope>
    <source>
        <strain evidence="4">CFH 74404</strain>
    </source>
</reference>